<evidence type="ECO:0000313" key="2">
    <source>
        <dbReference type="EMBL" id="KWX13444.1"/>
    </source>
</evidence>
<feature type="region of interest" description="Disordered" evidence="1">
    <location>
        <begin position="50"/>
        <end position="85"/>
    </location>
</feature>
<dbReference type="VEuPathDB" id="GiardiaDB:QR46_2566"/>
<dbReference type="AlphaFoldDB" id="A0A132NTN9"/>
<dbReference type="Proteomes" id="UP000070089">
    <property type="component" value="Unassembled WGS sequence"/>
</dbReference>
<reference evidence="2 3" key="1">
    <citation type="journal article" date="2015" name="Mol. Biochem. Parasitol.">
        <title>Identification of polymorphic genes for use in assemblage B genotyping assays through comparative genomics of multiple assemblage B Giardia duodenalis isolates.</title>
        <authorList>
            <person name="Wielinga C."/>
            <person name="Thompson R.C."/>
            <person name="Monis P."/>
            <person name="Ryan U."/>
        </authorList>
    </citation>
    <scope>NUCLEOTIDE SEQUENCE [LARGE SCALE GENOMIC DNA]</scope>
    <source>
        <strain evidence="2 3">BAH15c1</strain>
    </source>
</reference>
<sequence>MPLSPSVQNRTSRLPFVSDGFMFKEHVRRFNNMQRTIQERFGKPAQYISGIDGTRVSSPSASFLSRGSRASRGQASRSMGPGGSRGYPYDASGATGYYGQEGAPLPRYSAKQQHNREMEDEELLQYIENRHRTERDTRDRQLGGSGRPGQRDAYDVQSVATTGAKSQRDQTYKAYETAQRSLQRGEGMNSNVQYSLQSGKYDVPDMHDSRSAIVASSQVTDGPAPGRQRPKRHSGAFLGDEAALVADLEDLFQGLRAIRNPGHSNIDSSVSTLTQSFMESNSIVKRIYRPHHQALDLSEELIDRMDEFLRSTSDQQTLAAAKRAIVKIHRGMNSDSALEVFMAECQDNHLSQVLTAMILQVL</sequence>
<feature type="compositionally biased region" description="Low complexity" evidence="1">
    <location>
        <begin position="65"/>
        <end position="78"/>
    </location>
</feature>
<dbReference type="OrthoDB" id="10251932at2759"/>
<feature type="region of interest" description="Disordered" evidence="1">
    <location>
        <begin position="130"/>
        <end position="171"/>
    </location>
</feature>
<protein>
    <submittedName>
        <fullName evidence="2">Uncharacterized protein</fullName>
    </submittedName>
</protein>
<dbReference type="EMBL" id="JXTI01000069">
    <property type="protein sequence ID" value="KWX13444.1"/>
    <property type="molecule type" value="Genomic_DNA"/>
</dbReference>
<organism evidence="2 3">
    <name type="scientific">Giardia duodenalis assemblage B</name>
    <dbReference type="NCBI Taxonomy" id="1394984"/>
    <lineage>
        <taxon>Eukaryota</taxon>
        <taxon>Metamonada</taxon>
        <taxon>Diplomonadida</taxon>
        <taxon>Hexamitidae</taxon>
        <taxon>Giardiinae</taxon>
        <taxon>Giardia</taxon>
    </lineage>
</organism>
<accession>A0A132NTN9</accession>
<name>A0A132NTN9_GIAIN</name>
<feature type="region of interest" description="Disordered" evidence="1">
    <location>
        <begin position="215"/>
        <end position="234"/>
    </location>
</feature>
<evidence type="ECO:0000256" key="1">
    <source>
        <dbReference type="SAM" id="MobiDB-lite"/>
    </source>
</evidence>
<proteinExistence type="predicted"/>
<feature type="compositionally biased region" description="Basic and acidic residues" evidence="1">
    <location>
        <begin position="130"/>
        <end position="141"/>
    </location>
</feature>
<evidence type="ECO:0000313" key="3">
    <source>
        <dbReference type="Proteomes" id="UP000070089"/>
    </source>
</evidence>
<comment type="caution">
    <text evidence="2">The sequence shown here is derived from an EMBL/GenBank/DDBJ whole genome shotgun (WGS) entry which is preliminary data.</text>
</comment>
<gene>
    <name evidence="2" type="ORF">QR46_2566</name>
</gene>